<dbReference type="RefSeq" id="WP_126608349.1">
    <property type="nucleotide sequence ID" value="NZ_AP025145.1"/>
</dbReference>
<dbReference type="AlphaFoldDB" id="A0AAV5NUR9"/>
<gene>
    <name evidence="7" type="ORF">GCM10007932_37080</name>
</gene>
<dbReference type="InterPro" id="IPR036388">
    <property type="entry name" value="WH-like_DNA-bd_sf"/>
</dbReference>
<dbReference type="CDD" id="cd05466">
    <property type="entry name" value="PBP2_LTTR_substrate"/>
    <property type="match status" value="1"/>
</dbReference>
<organism evidence="7 8">
    <name type="scientific">Vibrio penaeicida</name>
    <dbReference type="NCBI Taxonomy" id="104609"/>
    <lineage>
        <taxon>Bacteria</taxon>
        <taxon>Pseudomonadati</taxon>
        <taxon>Pseudomonadota</taxon>
        <taxon>Gammaproteobacteria</taxon>
        <taxon>Vibrionales</taxon>
        <taxon>Vibrionaceae</taxon>
        <taxon>Vibrio</taxon>
    </lineage>
</organism>
<evidence type="ECO:0000256" key="1">
    <source>
        <dbReference type="ARBA" id="ARBA00009437"/>
    </source>
</evidence>
<dbReference type="PANTHER" id="PTHR30346:SF26">
    <property type="entry name" value="HYDROGEN PEROXIDE-INDUCIBLE GENES ACTIVATOR"/>
    <property type="match status" value="1"/>
</dbReference>
<dbReference type="InterPro" id="IPR036390">
    <property type="entry name" value="WH_DNA-bd_sf"/>
</dbReference>
<dbReference type="Pfam" id="PF03466">
    <property type="entry name" value="LysR_substrate"/>
    <property type="match status" value="1"/>
</dbReference>
<comment type="caution">
    <text evidence="7">The sequence shown here is derived from an EMBL/GenBank/DDBJ whole genome shotgun (WGS) entry which is preliminary data.</text>
</comment>
<dbReference type="GO" id="GO:0003700">
    <property type="term" value="F:DNA-binding transcription factor activity"/>
    <property type="evidence" value="ECO:0007669"/>
    <property type="project" value="InterPro"/>
</dbReference>
<dbReference type="GO" id="GO:0032993">
    <property type="term" value="C:protein-DNA complex"/>
    <property type="evidence" value="ECO:0007669"/>
    <property type="project" value="TreeGrafter"/>
</dbReference>
<accession>A0AAV5NUR9</accession>
<dbReference type="Gene3D" id="3.40.190.10">
    <property type="entry name" value="Periplasmic binding protein-like II"/>
    <property type="match status" value="2"/>
</dbReference>
<dbReference type="GO" id="GO:0003677">
    <property type="term" value="F:DNA binding"/>
    <property type="evidence" value="ECO:0007669"/>
    <property type="project" value="UniProtKB-KW"/>
</dbReference>
<keyword evidence="4" id="KW-0010">Activator</keyword>
<dbReference type="Proteomes" id="UP001156690">
    <property type="component" value="Unassembled WGS sequence"/>
</dbReference>
<evidence type="ECO:0000256" key="3">
    <source>
        <dbReference type="ARBA" id="ARBA00023125"/>
    </source>
</evidence>
<evidence type="ECO:0000256" key="4">
    <source>
        <dbReference type="ARBA" id="ARBA00023159"/>
    </source>
</evidence>
<protein>
    <submittedName>
        <fullName evidence="7">Transcriptional regulator</fullName>
    </submittedName>
</protein>
<dbReference type="Pfam" id="PF00126">
    <property type="entry name" value="HTH_1"/>
    <property type="match status" value="1"/>
</dbReference>
<comment type="similarity">
    <text evidence="1">Belongs to the LysR transcriptional regulatory family.</text>
</comment>
<keyword evidence="8" id="KW-1185">Reference proteome</keyword>
<dbReference type="SUPFAM" id="SSF46785">
    <property type="entry name" value="Winged helix' DNA-binding domain"/>
    <property type="match status" value="1"/>
</dbReference>
<evidence type="ECO:0000313" key="8">
    <source>
        <dbReference type="Proteomes" id="UP001156690"/>
    </source>
</evidence>
<evidence type="ECO:0000313" key="7">
    <source>
        <dbReference type="EMBL" id="GLQ74347.1"/>
    </source>
</evidence>
<name>A0AAV5NUR9_9VIBR</name>
<dbReference type="PANTHER" id="PTHR30346">
    <property type="entry name" value="TRANSCRIPTIONAL DUAL REGULATOR HCAR-RELATED"/>
    <property type="match status" value="1"/>
</dbReference>
<keyword evidence="5" id="KW-0804">Transcription</keyword>
<keyword evidence="2" id="KW-0805">Transcription regulation</keyword>
<dbReference type="PRINTS" id="PR00039">
    <property type="entry name" value="HTHLYSR"/>
</dbReference>
<dbReference type="SUPFAM" id="SSF53850">
    <property type="entry name" value="Periplasmic binding protein-like II"/>
    <property type="match status" value="1"/>
</dbReference>
<dbReference type="Gene3D" id="1.10.10.10">
    <property type="entry name" value="Winged helix-like DNA-binding domain superfamily/Winged helix DNA-binding domain"/>
    <property type="match status" value="1"/>
</dbReference>
<dbReference type="InterPro" id="IPR000847">
    <property type="entry name" value="LysR_HTH_N"/>
</dbReference>
<feature type="domain" description="HTH lysR-type" evidence="6">
    <location>
        <begin position="1"/>
        <end position="58"/>
    </location>
</feature>
<keyword evidence="3" id="KW-0238">DNA-binding</keyword>
<dbReference type="PROSITE" id="PS50931">
    <property type="entry name" value="HTH_LYSR"/>
    <property type="match status" value="1"/>
</dbReference>
<proteinExistence type="inferred from homology"/>
<dbReference type="FunFam" id="1.10.10.10:FF:000001">
    <property type="entry name" value="LysR family transcriptional regulator"/>
    <property type="match status" value="1"/>
</dbReference>
<evidence type="ECO:0000256" key="2">
    <source>
        <dbReference type="ARBA" id="ARBA00023015"/>
    </source>
</evidence>
<evidence type="ECO:0000259" key="6">
    <source>
        <dbReference type="PROSITE" id="PS50931"/>
    </source>
</evidence>
<dbReference type="InterPro" id="IPR005119">
    <property type="entry name" value="LysR_subst-bd"/>
</dbReference>
<evidence type="ECO:0000256" key="5">
    <source>
        <dbReference type="ARBA" id="ARBA00023163"/>
    </source>
</evidence>
<dbReference type="EMBL" id="BSNX01000055">
    <property type="protein sequence ID" value="GLQ74347.1"/>
    <property type="molecule type" value="Genomic_DNA"/>
</dbReference>
<reference evidence="8" key="1">
    <citation type="journal article" date="2019" name="Int. J. Syst. Evol. Microbiol.">
        <title>The Global Catalogue of Microorganisms (GCM) 10K type strain sequencing project: providing services to taxonomists for standard genome sequencing and annotation.</title>
        <authorList>
            <consortium name="The Broad Institute Genomics Platform"/>
            <consortium name="The Broad Institute Genome Sequencing Center for Infectious Disease"/>
            <person name="Wu L."/>
            <person name="Ma J."/>
        </authorList>
    </citation>
    <scope>NUCLEOTIDE SEQUENCE [LARGE SCALE GENOMIC DNA]</scope>
    <source>
        <strain evidence="8">NBRC 15640</strain>
    </source>
</reference>
<sequence>MELRTLRYFLKVYEVGSVSGAAKHCFVSQPSITSAIKNLESVLNTTLFVRHARGVAPTPAAQQLYPEAKRMIDSEKNILQTFRDQPVTVPLRLGIMRSLGAKRMSLLLQHLSQDIEHLELTLVDADEPCDARILVGSSRVSDDQFVPIWEDTYQLALPHHWAEAQKGSLNFEDLDGMPFIHREPCIALDSLKDSLLQRGIQFNARANIRTIDYAWPLVQAGVGAALLPNWAEITGSECIALRLIEGFDCSLSVGMAVNISQRSIPLMNQVIASCRRFADTI</sequence>